<sequence length="372" mass="43003">MITIEKTVNLKTQYPLNRLGEPGSTVFFDIETTGFSADYQSVYLIGALVPEEEHFRFYQWFADFRQSEADILSAFFSFLCPFSALVHFNGDTFDLPFLNRRAEILGVPSPLEKLESIDIYKQIRPLKQFLGLENLKQKSVERFLGIHREDQYNGGQLIDVYKEYLHTKEDTLLSLLLLHNEEDLYGMPALLPILSYGTFFRQDFSLSELRLPQKDSGQLLLILEGEKEMPLPVPVRASADGYAFYAHEHILELSIQPYSGMLKHYYPNYQDYYYLIYEDTAIHKSVGEYVDRQARKKATKDTCYTKKEGSFLPQPVPIWTPEFKLSRKEKTSFFELTPDCFSDEKRLSSYVKAILDTALKDAKRLEAAASNA</sequence>
<proteinExistence type="predicted"/>
<dbReference type="EMBL" id="DVGC01000034">
    <property type="protein sequence ID" value="HIR05595.1"/>
    <property type="molecule type" value="Genomic_DNA"/>
</dbReference>
<reference evidence="2" key="1">
    <citation type="submission" date="2020-10" db="EMBL/GenBank/DDBJ databases">
        <authorList>
            <person name="Gilroy R."/>
        </authorList>
    </citation>
    <scope>NUCLEOTIDE SEQUENCE</scope>
    <source>
        <strain evidence="2">CHK180-2868</strain>
    </source>
</reference>
<dbReference type="InterPro" id="IPR012337">
    <property type="entry name" value="RNaseH-like_sf"/>
</dbReference>
<dbReference type="PANTHER" id="PTHR38462:SF1">
    <property type="entry name" value="YPRB RIBONUCLEASE H-LIKE DOMAIN-CONTAINING PROTEIN"/>
    <property type="match status" value="1"/>
</dbReference>
<dbReference type="Pfam" id="PF13482">
    <property type="entry name" value="RNase_H_2"/>
    <property type="match status" value="1"/>
</dbReference>
<gene>
    <name evidence="2" type="ORF">IAB28_06480</name>
</gene>
<evidence type="ECO:0000313" key="2">
    <source>
        <dbReference type="EMBL" id="HIR05595.1"/>
    </source>
</evidence>
<organism evidence="2 3">
    <name type="scientific">Candidatus Copromonas faecavium</name>
    <name type="common">nom. illeg.</name>
    <dbReference type="NCBI Taxonomy" id="2840740"/>
    <lineage>
        <taxon>Bacteria</taxon>
        <taxon>Bacillati</taxon>
        <taxon>Bacillota</taxon>
        <taxon>Clostridia</taxon>
        <taxon>Lachnospirales</taxon>
        <taxon>Lachnospiraceae</taxon>
        <taxon>Candidatus Copromonas (nom. illeg.)</taxon>
    </lineage>
</organism>
<comment type="caution">
    <text evidence="2">The sequence shown here is derived from an EMBL/GenBank/DDBJ whole genome shotgun (WGS) entry which is preliminary data.</text>
</comment>
<reference evidence="2" key="2">
    <citation type="journal article" date="2021" name="PeerJ">
        <title>Extensive microbial diversity within the chicken gut microbiome revealed by metagenomics and culture.</title>
        <authorList>
            <person name="Gilroy R."/>
            <person name="Ravi A."/>
            <person name="Getino M."/>
            <person name="Pursley I."/>
            <person name="Horton D.L."/>
            <person name="Alikhan N.F."/>
            <person name="Baker D."/>
            <person name="Gharbi K."/>
            <person name="Hall N."/>
            <person name="Watson M."/>
            <person name="Adriaenssens E.M."/>
            <person name="Foster-Nyarko E."/>
            <person name="Jarju S."/>
            <person name="Secka A."/>
            <person name="Antonio M."/>
            <person name="Oren A."/>
            <person name="Chaudhuri R.R."/>
            <person name="La Ragione R."/>
            <person name="Hildebrand F."/>
            <person name="Pallen M.J."/>
        </authorList>
    </citation>
    <scope>NUCLEOTIDE SEQUENCE</scope>
    <source>
        <strain evidence="2">CHK180-2868</strain>
    </source>
</reference>
<accession>A0A9D1D581</accession>
<evidence type="ECO:0000259" key="1">
    <source>
        <dbReference type="Pfam" id="PF13482"/>
    </source>
</evidence>
<name>A0A9D1D581_9FIRM</name>
<dbReference type="InterPro" id="IPR036397">
    <property type="entry name" value="RNaseH_sf"/>
</dbReference>
<feature type="domain" description="YprB ribonuclease H-like" evidence="1">
    <location>
        <begin position="26"/>
        <end position="188"/>
    </location>
</feature>
<dbReference type="AlphaFoldDB" id="A0A9D1D581"/>
<dbReference type="InterPro" id="IPR038720">
    <property type="entry name" value="YprB_RNase_H-like_dom"/>
</dbReference>
<evidence type="ECO:0000313" key="3">
    <source>
        <dbReference type="Proteomes" id="UP000824250"/>
    </source>
</evidence>
<dbReference type="PANTHER" id="PTHR38462">
    <property type="entry name" value="EXONUCLEASE-LIKE PROTEIN"/>
    <property type="match status" value="1"/>
</dbReference>
<dbReference type="GO" id="GO:0003676">
    <property type="term" value="F:nucleic acid binding"/>
    <property type="evidence" value="ECO:0007669"/>
    <property type="project" value="InterPro"/>
</dbReference>
<dbReference type="Proteomes" id="UP000824250">
    <property type="component" value="Unassembled WGS sequence"/>
</dbReference>
<dbReference type="SUPFAM" id="SSF53098">
    <property type="entry name" value="Ribonuclease H-like"/>
    <property type="match status" value="1"/>
</dbReference>
<protein>
    <submittedName>
        <fullName evidence="2">Ribonuclease H-like domain-containing protein</fullName>
    </submittedName>
</protein>
<dbReference type="Gene3D" id="3.30.420.10">
    <property type="entry name" value="Ribonuclease H-like superfamily/Ribonuclease H"/>
    <property type="match status" value="1"/>
</dbReference>